<feature type="compositionally biased region" description="Low complexity" evidence="3">
    <location>
        <begin position="452"/>
        <end position="470"/>
    </location>
</feature>
<dbReference type="Gene3D" id="1.10.418.10">
    <property type="entry name" value="Calponin-like domain"/>
    <property type="match status" value="1"/>
</dbReference>
<dbReference type="InterPro" id="IPR013783">
    <property type="entry name" value="Ig-like_fold"/>
</dbReference>
<dbReference type="PROSITE" id="PS50194">
    <property type="entry name" value="FILAMIN_REPEAT"/>
    <property type="match status" value="1"/>
</dbReference>
<feature type="region of interest" description="Disordered" evidence="3">
    <location>
        <begin position="498"/>
        <end position="523"/>
    </location>
</feature>
<accession>A0A834VDI0</accession>
<dbReference type="InterPro" id="IPR044801">
    <property type="entry name" value="Filamin"/>
</dbReference>
<evidence type="ECO:0000256" key="1">
    <source>
        <dbReference type="ARBA" id="ARBA00022737"/>
    </source>
</evidence>
<dbReference type="Pfam" id="PF00307">
    <property type="entry name" value="CH"/>
    <property type="match status" value="1"/>
</dbReference>
<evidence type="ECO:0000256" key="2">
    <source>
        <dbReference type="PROSITE-ProRule" id="PRU00087"/>
    </source>
</evidence>
<dbReference type="EMBL" id="WVUK01000058">
    <property type="protein sequence ID" value="KAF7491595.1"/>
    <property type="molecule type" value="Genomic_DNA"/>
</dbReference>
<feature type="compositionally biased region" description="Polar residues" evidence="3">
    <location>
        <begin position="439"/>
        <end position="451"/>
    </location>
</feature>
<dbReference type="EnsemblMetazoa" id="SSS_6855s_mrna">
    <property type="protein sequence ID" value="KAF7491595.1"/>
    <property type="gene ID" value="SSS_6855"/>
</dbReference>
<dbReference type="PANTHER" id="PTHR38537:SF8">
    <property type="entry name" value="FILAMIN-A"/>
    <property type="match status" value="1"/>
</dbReference>
<dbReference type="Gene3D" id="2.60.40.10">
    <property type="entry name" value="Immunoglobulins"/>
    <property type="match status" value="1"/>
</dbReference>
<reference evidence="5" key="2">
    <citation type="submission" date="2020-01" db="EMBL/GenBank/DDBJ databases">
        <authorList>
            <person name="Korhonen P.K.K."/>
            <person name="Guangxu M.G."/>
            <person name="Wang T.W."/>
            <person name="Stroehlein A.J.S."/>
            <person name="Young N.D."/>
            <person name="Ang C.-S.A."/>
            <person name="Fernando D.W.F."/>
            <person name="Lu H.L."/>
            <person name="Taylor S.T."/>
            <person name="Ehtesham M.E.M."/>
            <person name="Najaraj S.H.N."/>
            <person name="Harsha G.H.G."/>
            <person name="Madugundu A.M."/>
            <person name="Renuse S.R."/>
            <person name="Holt D.H."/>
            <person name="Pandey A.P."/>
            <person name="Papenfuss A.P."/>
            <person name="Gasser R.B.G."/>
            <person name="Fischer K.F."/>
        </authorList>
    </citation>
    <scope>NUCLEOTIDE SEQUENCE</scope>
    <source>
        <strain evidence="5">SSS_KF_BRIS2020</strain>
    </source>
</reference>
<evidence type="ECO:0000256" key="3">
    <source>
        <dbReference type="SAM" id="MobiDB-lite"/>
    </source>
</evidence>
<organism evidence="5">
    <name type="scientific">Sarcoptes scabiei</name>
    <name type="common">Itch mite</name>
    <name type="synonym">Acarus scabiei</name>
    <dbReference type="NCBI Taxonomy" id="52283"/>
    <lineage>
        <taxon>Eukaryota</taxon>
        <taxon>Metazoa</taxon>
        <taxon>Ecdysozoa</taxon>
        <taxon>Arthropoda</taxon>
        <taxon>Chelicerata</taxon>
        <taxon>Arachnida</taxon>
        <taxon>Acari</taxon>
        <taxon>Acariformes</taxon>
        <taxon>Sarcoptiformes</taxon>
        <taxon>Astigmata</taxon>
        <taxon>Psoroptidia</taxon>
        <taxon>Sarcoptoidea</taxon>
        <taxon>Sarcoptidae</taxon>
        <taxon>Sarcoptinae</taxon>
        <taxon>Sarcoptes</taxon>
    </lineage>
</organism>
<dbReference type="PROSITE" id="PS50021">
    <property type="entry name" value="CH"/>
    <property type="match status" value="1"/>
</dbReference>
<feature type="compositionally biased region" description="Low complexity" evidence="3">
    <location>
        <begin position="503"/>
        <end position="521"/>
    </location>
</feature>
<name>A0A834VDI0_SARSC</name>
<reference evidence="6" key="3">
    <citation type="submission" date="2022-06" db="UniProtKB">
        <authorList>
            <consortium name="EnsemblMetazoa"/>
        </authorList>
    </citation>
    <scope>IDENTIFICATION</scope>
</reference>
<dbReference type="InterPro" id="IPR036872">
    <property type="entry name" value="CH_dom_sf"/>
</dbReference>
<dbReference type="GO" id="GO:0030036">
    <property type="term" value="P:actin cytoskeleton organization"/>
    <property type="evidence" value="ECO:0007669"/>
    <property type="project" value="InterPro"/>
</dbReference>
<dbReference type="PANTHER" id="PTHR38537">
    <property type="entry name" value="JITTERBUG, ISOFORM N"/>
    <property type="match status" value="1"/>
</dbReference>
<dbReference type="SMART" id="SM00033">
    <property type="entry name" value="CH"/>
    <property type="match status" value="1"/>
</dbReference>
<dbReference type="InterPro" id="IPR017868">
    <property type="entry name" value="Filamin/ABP280_repeat-like"/>
</dbReference>
<evidence type="ECO:0000313" key="5">
    <source>
        <dbReference type="EMBL" id="KAF7491595.1"/>
    </source>
</evidence>
<dbReference type="SUPFAM" id="SSF81296">
    <property type="entry name" value="E set domains"/>
    <property type="match status" value="1"/>
</dbReference>
<evidence type="ECO:0000259" key="4">
    <source>
        <dbReference type="PROSITE" id="PS50021"/>
    </source>
</evidence>
<keyword evidence="1" id="KW-0677">Repeat</keyword>
<sequence>MDCESDRFDSPATSIANHRRYLHQRFLYDSNDSIIEFKFYLVNCFESIYRLVTKYSQNFCYLLIDYFRESCLESYLNRLILSIQIYTLNSKVNQKRLTEWINSIVQAPYNNPRNFNKDWIDGIRLCAVCEAIEPGCCPRFDLLDPQQPLNNINLALCLVKNFLNISVELDAKQLSEGRNGAKLVRLLLKMKARYDQKMTHSTSWNDNENGLSRKTISNSAFEFFQRCHLTGMGIFLGVRGHRTRFNIDLGRNSPNFSFVIEIIGPYESFCSETIEIDRKSNQSFRILANDSSDTESDLAQKLIIKTVSKWKKIKLHLKIPLFYEIVNENIKMTYVPLFAGQHRISFVWQGNHIFGSPFYAKIEETEYSQSHLNDIGPKFTPGLQYPMSLLNSDKKFDLYDVGIVIRKKILNRVIISNGREYNFEEYLEQFRKESRSNAVFNNSNNQSSRIVTDSSQTSSLHSSDLDFLSDTPKHPMDSKINGAAIDDNQTITVDDVQQRMKKLSSLTPSKSSSPTTNTTNPEIIAAQRNNRKSKKSRLKSLKKISVKSDFFNDCNLFEKLCGKESHPHRLLAIVY</sequence>
<reference evidence="7" key="1">
    <citation type="journal article" date="2020" name="PLoS Negl. Trop. Dis.">
        <title>High-quality nuclear genome for Sarcoptes scabiei-A critical resource for a neglected parasite.</title>
        <authorList>
            <person name="Korhonen P.K."/>
            <person name="Gasser R.B."/>
            <person name="Ma G."/>
            <person name="Wang T."/>
            <person name="Stroehlein A.J."/>
            <person name="Young N.D."/>
            <person name="Ang C.S."/>
            <person name="Fernando D.D."/>
            <person name="Lu H.C."/>
            <person name="Taylor S."/>
            <person name="Reynolds S.L."/>
            <person name="Mofiz E."/>
            <person name="Najaraj S.H."/>
            <person name="Gowda H."/>
            <person name="Madugundu A."/>
            <person name="Renuse S."/>
            <person name="Holt D."/>
            <person name="Pandey A."/>
            <person name="Papenfuss A.T."/>
            <person name="Fischer K."/>
        </authorList>
    </citation>
    <scope>NUCLEOTIDE SEQUENCE [LARGE SCALE GENOMIC DNA]</scope>
</reference>
<dbReference type="Proteomes" id="UP000070412">
    <property type="component" value="Unassembled WGS sequence"/>
</dbReference>
<protein>
    <recommendedName>
        <fullName evidence="4">Calponin-homology (CH) domain-containing protein</fullName>
    </recommendedName>
</protein>
<feature type="region of interest" description="Disordered" evidence="3">
    <location>
        <begin position="439"/>
        <end position="481"/>
    </location>
</feature>
<gene>
    <name evidence="5" type="ORF">SSS_6855</name>
</gene>
<dbReference type="SUPFAM" id="SSF47576">
    <property type="entry name" value="Calponin-homology domain, CH-domain"/>
    <property type="match status" value="1"/>
</dbReference>
<evidence type="ECO:0000313" key="6">
    <source>
        <dbReference type="EnsemblMetazoa" id="KAF7491595.1"/>
    </source>
</evidence>
<evidence type="ECO:0000313" key="7">
    <source>
        <dbReference type="Proteomes" id="UP000070412"/>
    </source>
</evidence>
<dbReference type="InterPro" id="IPR014756">
    <property type="entry name" value="Ig_E-set"/>
</dbReference>
<feature type="repeat" description="Filamin" evidence="2">
    <location>
        <begin position="327"/>
        <end position="362"/>
    </location>
</feature>
<proteinExistence type="predicted"/>
<dbReference type="GO" id="GO:0051015">
    <property type="term" value="F:actin filament binding"/>
    <property type="evidence" value="ECO:0007669"/>
    <property type="project" value="InterPro"/>
</dbReference>
<keyword evidence="7" id="KW-1185">Reference proteome</keyword>
<dbReference type="OrthoDB" id="10012602at2759"/>
<dbReference type="AlphaFoldDB" id="A0A834VDI0"/>
<feature type="domain" description="Calponin-homology (CH)" evidence="4">
    <location>
        <begin position="91"/>
        <end position="195"/>
    </location>
</feature>
<dbReference type="InterPro" id="IPR001715">
    <property type="entry name" value="CH_dom"/>
</dbReference>